<dbReference type="SUPFAM" id="SSF144232">
    <property type="entry name" value="HIT/MYND zinc finger-like"/>
    <property type="match status" value="1"/>
</dbReference>
<proteinExistence type="predicted"/>
<keyword evidence="7" id="KW-1185">Reference proteome</keyword>
<keyword evidence="2 4" id="KW-0863">Zinc-finger</keyword>
<dbReference type="PANTHER" id="PTHR13244:SF7">
    <property type="entry name" value="ZINC FINGER MYND DOMAIN-CONTAINING PROTEIN 10"/>
    <property type="match status" value="1"/>
</dbReference>
<evidence type="ECO:0000256" key="3">
    <source>
        <dbReference type="ARBA" id="ARBA00022833"/>
    </source>
</evidence>
<dbReference type="AlphaFoldDB" id="A0AAV1L7D6"/>
<feature type="domain" description="MYND-type" evidence="5">
    <location>
        <begin position="410"/>
        <end position="446"/>
    </location>
</feature>
<evidence type="ECO:0000259" key="5">
    <source>
        <dbReference type="PROSITE" id="PS50865"/>
    </source>
</evidence>
<dbReference type="GO" id="GO:0034451">
    <property type="term" value="C:centriolar satellite"/>
    <property type="evidence" value="ECO:0007669"/>
    <property type="project" value="TreeGrafter"/>
</dbReference>
<organism evidence="6 7">
    <name type="scientific">Parnassius mnemosyne</name>
    <name type="common">clouded apollo</name>
    <dbReference type="NCBI Taxonomy" id="213953"/>
    <lineage>
        <taxon>Eukaryota</taxon>
        <taxon>Metazoa</taxon>
        <taxon>Ecdysozoa</taxon>
        <taxon>Arthropoda</taxon>
        <taxon>Hexapoda</taxon>
        <taxon>Insecta</taxon>
        <taxon>Pterygota</taxon>
        <taxon>Neoptera</taxon>
        <taxon>Endopterygota</taxon>
        <taxon>Lepidoptera</taxon>
        <taxon>Glossata</taxon>
        <taxon>Ditrysia</taxon>
        <taxon>Papilionoidea</taxon>
        <taxon>Papilionidae</taxon>
        <taxon>Parnassiinae</taxon>
        <taxon>Parnassini</taxon>
        <taxon>Parnassius</taxon>
        <taxon>Driopa</taxon>
    </lineage>
</organism>
<evidence type="ECO:0000256" key="2">
    <source>
        <dbReference type="ARBA" id="ARBA00022771"/>
    </source>
</evidence>
<dbReference type="GO" id="GO:0036158">
    <property type="term" value="P:outer dynein arm assembly"/>
    <property type="evidence" value="ECO:0007669"/>
    <property type="project" value="TreeGrafter"/>
</dbReference>
<evidence type="ECO:0000313" key="6">
    <source>
        <dbReference type="EMBL" id="CAK1591178.1"/>
    </source>
</evidence>
<keyword evidence="3" id="KW-0862">Zinc</keyword>
<dbReference type="InterPro" id="IPR052298">
    <property type="entry name" value="ZMYND10"/>
</dbReference>
<keyword evidence="1" id="KW-0479">Metal-binding</keyword>
<dbReference type="Proteomes" id="UP001314205">
    <property type="component" value="Unassembled WGS sequence"/>
</dbReference>
<dbReference type="Pfam" id="PF01753">
    <property type="entry name" value="zf-MYND"/>
    <property type="match status" value="1"/>
</dbReference>
<protein>
    <recommendedName>
        <fullName evidence="5">MYND-type domain-containing protein</fullName>
    </recommendedName>
</protein>
<evidence type="ECO:0000256" key="1">
    <source>
        <dbReference type="ARBA" id="ARBA00022723"/>
    </source>
</evidence>
<dbReference type="Gene3D" id="6.10.140.2220">
    <property type="match status" value="1"/>
</dbReference>
<sequence>MSDKDQISALEVGELDLFVDSMEPTQIENIGSQAWIEWHIRLQKLNQQAVLEASTMVEELTKETLVSHGKLPVLIHEAICIQVWRLKIYPQILKLEPAPAYTFGIYMVLYHEAAAVGLLETVLFHEDGVQSISDVVIDLLQYAVDQLTALIVLINNGYLKPVPVKELDFEKVVEELERQKQDLQFDISMRCISIVRYLAEHMEAAGLGASIAINIYKSNDVPSILCQLIQMEPWKKFNENGELQMFKFGRWSRPNSEDLSHMHRSEAQLWLCLRQLLLEPRLEHYYTIEECRRTSFCRLQAKMSDEMIDEIPVLGELKTLLCQMALGDYSYGNKRCNGVKNPGCAAIEVIPQIKESLLRQIHKRIKKLAKIHLNHCCNDDTGESHSIAKKLLDSYASDVALALDNGGAKCADCGDKASKKCSRCKTEWYCGRECQVQHWPKHKKICDQFDKLNKTE</sequence>
<dbReference type="GO" id="GO:0005737">
    <property type="term" value="C:cytoplasm"/>
    <property type="evidence" value="ECO:0007669"/>
    <property type="project" value="TreeGrafter"/>
</dbReference>
<dbReference type="GO" id="GO:0008270">
    <property type="term" value="F:zinc ion binding"/>
    <property type="evidence" value="ECO:0007669"/>
    <property type="project" value="UniProtKB-KW"/>
</dbReference>
<name>A0AAV1L7D6_9NEOP</name>
<evidence type="ECO:0000256" key="4">
    <source>
        <dbReference type="PROSITE-ProRule" id="PRU00134"/>
    </source>
</evidence>
<comment type="caution">
    <text evidence="6">The sequence shown here is derived from an EMBL/GenBank/DDBJ whole genome shotgun (WGS) entry which is preliminary data.</text>
</comment>
<accession>A0AAV1L7D6</accession>
<gene>
    <name evidence="6" type="ORF">PARMNEM_LOCUS11447</name>
</gene>
<evidence type="ECO:0000313" key="7">
    <source>
        <dbReference type="Proteomes" id="UP001314205"/>
    </source>
</evidence>
<dbReference type="EMBL" id="CAVLGL010000086">
    <property type="protein sequence ID" value="CAK1591178.1"/>
    <property type="molecule type" value="Genomic_DNA"/>
</dbReference>
<dbReference type="PANTHER" id="PTHR13244">
    <property type="entry name" value="ZINC FINGER MYND DOMAIN CONTAINING PROTEIN 10"/>
    <property type="match status" value="1"/>
</dbReference>
<dbReference type="PROSITE" id="PS01360">
    <property type="entry name" value="ZF_MYND_1"/>
    <property type="match status" value="1"/>
</dbReference>
<dbReference type="PROSITE" id="PS50865">
    <property type="entry name" value="ZF_MYND_2"/>
    <property type="match status" value="1"/>
</dbReference>
<dbReference type="GO" id="GO:0044458">
    <property type="term" value="P:motile cilium assembly"/>
    <property type="evidence" value="ECO:0007669"/>
    <property type="project" value="TreeGrafter"/>
</dbReference>
<reference evidence="6 7" key="1">
    <citation type="submission" date="2023-11" db="EMBL/GenBank/DDBJ databases">
        <authorList>
            <person name="Hedman E."/>
            <person name="Englund M."/>
            <person name="Stromberg M."/>
            <person name="Nyberg Akerstrom W."/>
            <person name="Nylinder S."/>
            <person name="Jareborg N."/>
            <person name="Kallberg Y."/>
            <person name="Kronander E."/>
        </authorList>
    </citation>
    <scope>NUCLEOTIDE SEQUENCE [LARGE SCALE GENOMIC DNA]</scope>
</reference>
<dbReference type="GO" id="GO:0036159">
    <property type="term" value="P:inner dynein arm assembly"/>
    <property type="evidence" value="ECO:0007669"/>
    <property type="project" value="TreeGrafter"/>
</dbReference>
<dbReference type="InterPro" id="IPR002893">
    <property type="entry name" value="Znf_MYND"/>
</dbReference>